<dbReference type="InterPro" id="IPR014710">
    <property type="entry name" value="RmlC-like_jellyroll"/>
</dbReference>
<dbReference type="PANTHER" id="PTHR43594:SF1">
    <property type="entry name" value="QUERCETIN 2,3-DIOXYGENASE PA2418-RELATED"/>
    <property type="match status" value="1"/>
</dbReference>
<feature type="domain" description="Pirin N-terminal" evidence="4">
    <location>
        <begin position="27"/>
        <end position="125"/>
    </location>
</feature>
<evidence type="ECO:0000256" key="1">
    <source>
        <dbReference type="ARBA" id="ARBA00008416"/>
    </source>
</evidence>
<protein>
    <submittedName>
        <fullName evidence="6">Quercetin 2,3-dioxygenase</fullName>
    </submittedName>
</protein>
<dbReference type="GO" id="GO:0046872">
    <property type="term" value="F:metal ion binding"/>
    <property type="evidence" value="ECO:0007669"/>
    <property type="project" value="UniProtKB-KW"/>
</dbReference>
<dbReference type="Proteomes" id="UP000607559">
    <property type="component" value="Unassembled WGS sequence"/>
</dbReference>
<reference evidence="6" key="2">
    <citation type="submission" date="2020-09" db="EMBL/GenBank/DDBJ databases">
        <authorList>
            <person name="Sun Q."/>
            <person name="Zhou Y."/>
        </authorList>
    </citation>
    <scope>NUCLEOTIDE SEQUENCE</scope>
    <source>
        <strain evidence="6">CGMCC 1.15448</strain>
    </source>
</reference>
<dbReference type="EMBL" id="BMJC01000005">
    <property type="protein sequence ID" value="GGB19329.1"/>
    <property type="molecule type" value="Genomic_DNA"/>
</dbReference>
<dbReference type="PANTHER" id="PTHR43594">
    <property type="entry name" value="QUERCETIN 2,3-DIOXYGENASE"/>
    <property type="match status" value="1"/>
</dbReference>
<dbReference type="PIRSF" id="PIRSF006232">
    <property type="entry name" value="Pirin"/>
    <property type="match status" value="1"/>
</dbReference>
<dbReference type="CDD" id="cd02247">
    <property type="entry name" value="cupin_pirin_C"/>
    <property type="match status" value="1"/>
</dbReference>
<dbReference type="Pfam" id="PF05726">
    <property type="entry name" value="Pirin_C"/>
    <property type="match status" value="1"/>
</dbReference>
<gene>
    <name evidence="6" type="ORF">GCM10011511_48780</name>
</gene>
<dbReference type="AlphaFoldDB" id="A0A8J2XVX7"/>
<reference evidence="6" key="1">
    <citation type="journal article" date="2014" name="Int. J. Syst. Evol. Microbiol.">
        <title>Complete genome sequence of Corynebacterium casei LMG S-19264T (=DSM 44701T), isolated from a smear-ripened cheese.</title>
        <authorList>
            <consortium name="US DOE Joint Genome Institute (JGI-PGF)"/>
            <person name="Walter F."/>
            <person name="Albersmeier A."/>
            <person name="Kalinowski J."/>
            <person name="Ruckert C."/>
        </authorList>
    </citation>
    <scope>NUCLEOTIDE SEQUENCE</scope>
    <source>
        <strain evidence="6">CGMCC 1.15448</strain>
    </source>
</reference>
<proteinExistence type="inferred from homology"/>
<dbReference type="InterPro" id="IPR003829">
    <property type="entry name" value="Pirin_N_dom"/>
</dbReference>
<dbReference type="CDD" id="cd02909">
    <property type="entry name" value="cupin_pirin_N"/>
    <property type="match status" value="1"/>
</dbReference>
<dbReference type="InterPro" id="IPR008778">
    <property type="entry name" value="Pirin_C_dom"/>
</dbReference>
<dbReference type="Gene3D" id="2.60.120.10">
    <property type="entry name" value="Jelly Rolls"/>
    <property type="match status" value="2"/>
</dbReference>
<evidence type="ECO:0000259" key="4">
    <source>
        <dbReference type="Pfam" id="PF02678"/>
    </source>
</evidence>
<name>A0A8J2XVX7_9BACT</name>
<keyword evidence="7" id="KW-1185">Reference proteome</keyword>
<dbReference type="InterPro" id="IPR011051">
    <property type="entry name" value="RmlC_Cupin_sf"/>
</dbReference>
<keyword evidence="2" id="KW-0479">Metal-binding</keyword>
<dbReference type="InterPro" id="IPR053186">
    <property type="entry name" value="QDO-related"/>
</dbReference>
<feature type="domain" description="Pirin C-terminal" evidence="5">
    <location>
        <begin position="183"/>
        <end position="279"/>
    </location>
</feature>
<feature type="binding site" evidence="2">
    <location>
        <position position="103"/>
    </location>
    <ligand>
        <name>Fe cation</name>
        <dbReference type="ChEBI" id="CHEBI:24875"/>
    </ligand>
</feature>
<dbReference type="RefSeq" id="WP_188936699.1">
    <property type="nucleotide sequence ID" value="NZ_BMJC01000005.1"/>
</dbReference>
<feature type="binding site" evidence="2">
    <location>
        <position position="105"/>
    </location>
    <ligand>
        <name>Fe cation</name>
        <dbReference type="ChEBI" id="CHEBI:24875"/>
    </ligand>
</feature>
<evidence type="ECO:0000313" key="6">
    <source>
        <dbReference type="EMBL" id="GGB19329.1"/>
    </source>
</evidence>
<evidence type="ECO:0000256" key="2">
    <source>
        <dbReference type="PIRSR" id="PIRSR006232-1"/>
    </source>
</evidence>
<comment type="cofactor">
    <cofactor evidence="2">
        <name>Fe cation</name>
        <dbReference type="ChEBI" id="CHEBI:24875"/>
    </cofactor>
    <text evidence="2">Binds 1 Fe cation per subunit.</text>
</comment>
<comment type="caution">
    <text evidence="6">The sequence shown here is derived from an EMBL/GenBank/DDBJ whole genome shotgun (WGS) entry which is preliminary data.</text>
</comment>
<accession>A0A8J2XVX7</accession>
<comment type="similarity">
    <text evidence="1 3">Belongs to the pirin family.</text>
</comment>
<dbReference type="SUPFAM" id="SSF51182">
    <property type="entry name" value="RmlC-like cupins"/>
    <property type="match status" value="1"/>
</dbReference>
<sequence length="281" mass="31365">MQKKITHILKAREKEIAPGEKVLQPLPHAEFRFANPFIVLHHMPPRTIEPGSQIRLPMHPHRGFSPVTFQLQGEGYHLDNAGNEGYTGAGDVQWMFAGRGIIHSEGPTPGMLEQGGVQELIQLWINVPAAHKFDEPFYQFAPRELQPSVLEQEGVHLRLASGLFEGHTGPLKSFTPVITISGDIEKGRRVQLSATAGYWTLLYIAKGTVCVNSESIAEHHLIVFEQENEELIITAETDTRLLFLSALPIDEPIAARDNFVMNTPQQIDEAIADFYAHRNGL</sequence>
<evidence type="ECO:0000313" key="7">
    <source>
        <dbReference type="Proteomes" id="UP000607559"/>
    </source>
</evidence>
<dbReference type="Pfam" id="PF02678">
    <property type="entry name" value="Pirin"/>
    <property type="match status" value="1"/>
</dbReference>
<evidence type="ECO:0000259" key="5">
    <source>
        <dbReference type="Pfam" id="PF05726"/>
    </source>
</evidence>
<keyword evidence="2" id="KW-0408">Iron</keyword>
<feature type="binding site" evidence="2">
    <location>
        <position position="59"/>
    </location>
    <ligand>
        <name>Fe cation</name>
        <dbReference type="ChEBI" id="CHEBI:24875"/>
    </ligand>
</feature>
<dbReference type="InterPro" id="IPR012093">
    <property type="entry name" value="Pirin"/>
</dbReference>
<organism evidence="6 7">
    <name type="scientific">Puia dinghuensis</name>
    <dbReference type="NCBI Taxonomy" id="1792502"/>
    <lineage>
        <taxon>Bacteria</taxon>
        <taxon>Pseudomonadati</taxon>
        <taxon>Bacteroidota</taxon>
        <taxon>Chitinophagia</taxon>
        <taxon>Chitinophagales</taxon>
        <taxon>Chitinophagaceae</taxon>
        <taxon>Puia</taxon>
    </lineage>
</organism>
<feature type="binding site" evidence="2">
    <location>
        <position position="61"/>
    </location>
    <ligand>
        <name>Fe cation</name>
        <dbReference type="ChEBI" id="CHEBI:24875"/>
    </ligand>
</feature>
<evidence type="ECO:0000256" key="3">
    <source>
        <dbReference type="RuleBase" id="RU003457"/>
    </source>
</evidence>